<reference key="2">
    <citation type="submission" date="2011-04" db="EMBL/GenBank/DDBJ databases">
        <title>Complete sequence of chromosome of Haliscomenobacter hydrossis DSM 1100.</title>
        <authorList>
            <consortium name="US DOE Joint Genome Institute (JGI-PGF)"/>
            <person name="Lucas S."/>
            <person name="Han J."/>
            <person name="Lapidus A."/>
            <person name="Bruce D."/>
            <person name="Goodwin L."/>
            <person name="Pitluck S."/>
            <person name="Peters L."/>
            <person name="Kyrpides N."/>
            <person name="Mavromatis K."/>
            <person name="Ivanova N."/>
            <person name="Ovchinnikova G."/>
            <person name="Pagani I."/>
            <person name="Daligault H."/>
            <person name="Detter J.C."/>
            <person name="Han C."/>
            <person name="Land M."/>
            <person name="Hauser L."/>
            <person name="Markowitz V."/>
            <person name="Cheng J.-F."/>
            <person name="Hugenholtz P."/>
            <person name="Woyke T."/>
            <person name="Wu D."/>
            <person name="Verbarg S."/>
            <person name="Frueling A."/>
            <person name="Brambilla E."/>
            <person name="Klenk H.-P."/>
            <person name="Eisen J.A."/>
        </authorList>
    </citation>
    <scope>NUCLEOTIDE SEQUENCE</scope>
    <source>
        <strain>DSM 1100</strain>
    </source>
</reference>
<feature type="signal peptide" evidence="1">
    <location>
        <begin position="1"/>
        <end position="18"/>
    </location>
</feature>
<evidence type="ECO:0000256" key="1">
    <source>
        <dbReference type="SAM" id="SignalP"/>
    </source>
</evidence>
<dbReference type="RefSeq" id="WP_013766393.1">
    <property type="nucleotide sequence ID" value="NC_015510.1"/>
</dbReference>
<organism evidence="2 3">
    <name type="scientific">Haliscomenobacter hydrossis (strain ATCC 27775 / DSM 1100 / LMG 10767 / O)</name>
    <dbReference type="NCBI Taxonomy" id="760192"/>
    <lineage>
        <taxon>Bacteria</taxon>
        <taxon>Pseudomonadati</taxon>
        <taxon>Bacteroidota</taxon>
        <taxon>Saprospiria</taxon>
        <taxon>Saprospirales</taxon>
        <taxon>Haliscomenobacteraceae</taxon>
        <taxon>Haliscomenobacter</taxon>
    </lineage>
</organism>
<dbReference type="STRING" id="760192.Halhy_4007"/>
<accession>F4L5M0</accession>
<proteinExistence type="predicted"/>
<sequence length="274" mass="30138">MRSLILPVLLALSLFACEEIPPVITPLEPGGNPNTTKRRVLIEEFTGVRCVNCPAGTVEVLNLRELYKDQLISVGIHAGSFAPPYPDSKYDFRTPEGDAIINLLSKPLGYPSAVVNRKQYDGEFDLQLGRSQWAGYIAQELAAPPVVEVKLSITYNPVTRGLQVSVDTEALLPLPQEDIRLSVMLAEDNVVDVQLTPDGKTADYSHRHNLRDMLTPFDGEPIGADLSSKKKATRAYPFFIPANWIEKNCSVIAFAHLGGSKLDVLQVSELKVVQ</sequence>
<protein>
    <recommendedName>
        <fullName evidence="4">Outer membrane protein Omp28</fullName>
    </recommendedName>
</protein>
<dbReference type="Pfam" id="PF11551">
    <property type="entry name" value="Omp28"/>
    <property type="match status" value="1"/>
</dbReference>
<dbReference type="InterPro" id="IPR013783">
    <property type="entry name" value="Ig-like_fold"/>
</dbReference>
<gene>
    <name evidence="2" type="ordered locus">Halhy_4007</name>
</gene>
<evidence type="ECO:0000313" key="3">
    <source>
        <dbReference type="Proteomes" id="UP000008461"/>
    </source>
</evidence>
<feature type="chain" id="PRO_5003312556" description="Outer membrane protein Omp28" evidence="1">
    <location>
        <begin position="19"/>
        <end position="274"/>
    </location>
</feature>
<dbReference type="InterPro" id="IPR021615">
    <property type="entry name" value="Omp28"/>
</dbReference>
<evidence type="ECO:0000313" key="2">
    <source>
        <dbReference type="EMBL" id="AEE51855.1"/>
    </source>
</evidence>
<keyword evidence="3" id="KW-1185">Reference proteome</keyword>
<dbReference type="Proteomes" id="UP000008461">
    <property type="component" value="Chromosome"/>
</dbReference>
<dbReference type="KEGG" id="hhy:Halhy_4007"/>
<dbReference type="AlphaFoldDB" id="F4L5M0"/>
<name>F4L5M0_HALH1</name>
<dbReference type="PROSITE" id="PS51257">
    <property type="entry name" value="PROKAR_LIPOPROTEIN"/>
    <property type="match status" value="1"/>
</dbReference>
<dbReference type="HOGENOM" id="CLU_090998_0_0_10"/>
<keyword evidence="1" id="KW-0732">Signal</keyword>
<reference evidence="2 3" key="1">
    <citation type="journal article" date="2011" name="Stand. Genomic Sci.">
        <title>Complete genome sequence of Haliscomenobacter hydrossis type strain (O).</title>
        <authorList>
            <consortium name="US DOE Joint Genome Institute (JGI-PGF)"/>
            <person name="Daligault H."/>
            <person name="Lapidus A."/>
            <person name="Zeytun A."/>
            <person name="Nolan M."/>
            <person name="Lucas S."/>
            <person name="Del Rio T.G."/>
            <person name="Tice H."/>
            <person name="Cheng J.F."/>
            <person name="Tapia R."/>
            <person name="Han C."/>
            <person name="Goodwin L."/>
            <person name="Pitluck S."/>
            <person name="Liolios K."/>
            <person name="Pagani I."/>
            <person name="Ivanova N."/>
            <person name="Huntemann M."/>
            <person name="Mavromatis K."/>
            <person name="Mikhailova N."/>
            <person name="Pati A."/>
            <person name="Chen A."/>
            <person name="Palaniappan K."/>
            <person name="Land M."/>
            <person name="Hauser L."/>
            <person name="Brambilla E.M."/>
            <person name="Rohde M."/>
            <person name="Verbarg S."/>
            <person name="Goker M."/>
            <person name="Bristow J."/>
            <person name="Eisen J.A."/>
            <person name="Markowitz V."/>
            <person name="Hugenholtz P."/>
            <person name="Kyrpides N.C."/>
            <person name="Klenk H.P."/>
            <person name="Woyke T."/>
        </authorList>
    </citation>
    <scope>NUCLEOTIDE SEQUENCE [LARGE SCALE GENOMIC DNA]</scope>
    <source>
        <strain evidence="3">ATCC 27775 / DSM 1100 / LMG 10767 / O</strain>
    </source>
</reference>
<dbReference type="EMBL" id="CP002691">
    <property type="protein sequence ID" value="AEE51855.1"/>
    <property type="molecule type" value="Genomic_DNA"/>
</dbReference>
<evidence type="ECO:0008006" key="4">
    <source>
        <dbReference type="Google" id="ProtNLM"/>
    </source>
</evidence>
<dbReference type="eggNOG" id="ENOG5032UCK">
    <property type="taxonomic scope" value="Bacteria"/>
</dbReference>
<dbReference type="Gene3D" id="2.60.40.10">
    <property type="entry name" value="Immunoglobulins"/>
    <property type="match status" value="1"/>
</dbReference>
<dbReference type="OrthoDB" id="1081990at2"/>